<dbReference type="RefSeq" id="WP_002687111.1">
    <property type="nucleotide sequence ID" value="NZ_UFTJ01000001.1"/>
</dbReference>
<gene>
    <name evidence="1" type="ORF">NCTC11661_00290</name>
</gene>
<evidence type="ECO:0000313" key="2">
    <source>
        <dbReference type="Proteomes" id="UP000255515"/>
    </source>
</evidence>
<proteinExistence type="predicted"/>
<organism evidence="1 2">
    <name type="scientific">Bergeyella zoohelcum</name>
    <dbReference type="NCBI Taxonomy" id="1015"/>
    <lineage>
        <taxon>Bacteria</taxon>
        <taxon>Pseudomonadati</taxon>
        <taxon>Bacteroidota</taxon>
        <taxon>Flavobacteriia</taxon>
        <taxon>Flavobacteriales</taxon>
        <taxon>Weeksellaceae</taxon>
        <taxon>Bergeyella</taxon>
    </lineage>
</organism>
<reference evidence="1 2" key="1">
    <citation type="submission" date="2018-06" db="EMBL/GenBank/DDBJ databases">
        <authorList>
            <consortium name="Pathogen Informatics"/>
            <person name="Doyle S."/>
        </authorList>
    </citation>
    <scope>NUCLEOTIDE SEQUENCE [LARGE SCALE GENOMIC DNA]</scope>
    <source>
        <strain evidence="1 2">NCTC11661</strain>
    </source>
</reference>
<accession>A0A376BYS9</accession>
<dbReference type="Proteomes" id="UP000255515">
    <property type="component" value="Unassembled WGS sequence"/>
</dbReference>
<dbReference type="AlphaFoldDB" id="A0A376BYS9"/>
<dbReference type="InterPro" id="IPR011250">
    <property type="entry name" value="OMP/PagP_B-barrel"/>
</dbReference>
<protein>
    <recommendedName>
        <fullName evidence="3">Outer membrane protein beta-barrel domain-containing protein</fullName>
    </recommendedName>
</protein>
<name>A0A376BYS9_9FLAO</name>
<evidence type="ECO:0000313" key="1">
    <source>
        <dbReference type="EMBL" id="SSZ46644.1"/>
    </source>
</evidence>
<sequence>MSFIKKIALSAGIIAGGLLSAQNSEGLSMKNMLKVGANIGHSLPASNFGLSAGIDVAYQYLVTPHFGLGLATGYTHYFGRDNKATGNITLNNNDAGLIPAALLLRYYPDSKGIYFGADLGYGFITSGDNYVAAHHNTLRPDGGFYIKPELGYHNRNWNFFLQYQKVFTGNEGKILNQDYQLGGLSVGVSYNIALGK</sequence>
<dbReference type="EMBL" id="UFTJ01000001">
    <property type="protein sequence ID" value="SSZ46644.1"/>
    <property type="molecule type" value="Genomic_DNA"/>
</dbReference>
<dbReference type="SUPFAM" id="SSF56925">
    <property type="entry name" value="OMPA-like"/>
    <property type="match status" value="1"/>
</dbReference>
<dbReference type="Gene3D" id="2.40.160.20">
    <property type="match status" value="1"/>
</dbReference>
<evidence type="ECO:0008006" key="3">
    <source>
        <dbReference type="Google" id="ProtNLM"/>
    </source>
</evidence>